<dbReference type="PANTHER" id="PTHR48111">
    <property type="entry name" value="REGULATOR OF RPOS"/>
    <property type="match status" value="1"/>
</dbReference>
<dbReference type="Pfam" id="PF00072">
    <property type="entry name" value="Response_reg"/>
    <property type="match status" value="1"/>
</dbReference>
<dbReference type="InterPro" id="IPR011006">
    <property type="entry name" value="CheY-like_superfamily"/>
</dbReference>
<name>D5Q0Q2_CLODI</name>
<comment type="caution">
    <text evidence="12">The sequence shown here is derived from an EMBL/GenBank/DDBJ whole genome shotgun (WGS) entry which is preliminary data.</text>
</comment>
<dbReference type="GO" id="GO:0006355">
    <property type="term" value="P:regulation of DNA-templated transcription"/>
    <property type="evidence" value="ECO:0007669"/>
    <property type="project" value="InterPro"/>
</dbReference>
<dbReference type="PROSITE" id="PS51755">
    <property type="entry name" value="OMPR_PHOB"/>
    <property type="match status" value="1"/>
</dbReference>
<dbReference type="SMART" id="SM00448">
    <property type="entry name" value="REC"/>
    <property type="match status" value="1"/>
</dbReference>
<dbReference type="AlphaFoldDB" id="D5Q0Q2"/>
<comment type="function">
    <text evidence="7">May play the central regulatory role in sporulation. It may be an element of the effector pathway responsible for the activation of sporulation genes in response to nutritional stress. Spo0A may act in concert with spo0H (a sigma factor) to control the expression of some genes that are critical to the sporulation process.</text>
</comment>
<protein>
    <recommendedName>
        <fullName evidence="1">Stage 0 sporulation protein A homolog</fullName>
    </recommendedName>
</protein>
<evidence type="ECO:0000256" key="8">
    <source>
        <dbReference type="PROSITE-ProRule" id="PRU00169"/>
    </source>
</evidence>
<dbReference type="GO" id="GO:0032993">
    <property type="term" value="C:protein-DNA complex"/>
    <property type="evidence" value="ECO:0007669"/>
    <property type="project" value="TreeGrafter"/>
</dbReference>
<evidence type="ECO:0000313" key="12">
    <source>
        <dbReference type="EMBL" id="EFH08513.1"/>
    </source>
</evidence>
<dbReference type="PANTHER" id="PTHR48111:SF52">
    <property type="entry name" value="TRANSCRIPTIONAL REGULATORY PROTEIN YVRH"/>
    <property type="match status" value="1"/>
</dbReference>
<dbReference type="CDD" id="cd00383">
    <property type="entry name" value="trans_reg_C"/>
    <property type="match status" value="1"/>
</dbReference>
<dbReference type="GO" id="GO:0000156">
    <property type="term" value="F:phosphorelay response regulator activity"/>
    <property type="evidence" value="ECO:0007669"/>
    <property type="project" value="TreeGrafter"/>
</dbReference>
<feature type="DNA-binding region" description="OmpR/PhoB-type" evidence="9">
    <location>
        <begin position="137"/>
        <end position="237"/>
    </location>
</feature>
<dbReference type="Gene3D" id="3.40.50.2300">
    <property type="match status" value="1"/>
</dbReference>
<dbReference type="InterPro" id="IPR036388">
    <property type="entry name" value="WH-like_DNA-bd_sf"/>
</dbReference>
<organism evidence="12 13">
    <name type="scientific">Clostridioides difficile NAP08</name>
    <dbReference type="NCBI Taxonomy" id="525259"/>
    <lineage>
        <taxon>Bacteria</taxon>
        <taxon>Bacillati</taxon>
        <taxon>Bacillota</taxon>
        <taxon>Clostridia</taxon>
        <taxon>Peptostreptococcales</taxon>
        <taxon>Peptostreptococcaceae</taxon>
        <taxon>Clostridioides</taxon>
    </lineage>
</organism>
<keyword evidence="5 9" id="KW-0238">DNA-binding</keyword>
<dbReference type="GO" id="GO:0005829">
    <property type="term" value="C:cytosol"/>
    <property type="evidence" value="ECO:0007669"/>
    <property type="project" value="TreeGrafter"/>
</dbReference>
<feature type="domain" description="OmpR/PhoB-type" evidence="11">
    <location>
        <begin position="137"/>
        <end position="237"/>
    </location>
</feature>
<dbReference type="InterPro" id="IPR001867">
    <property type="entry name" value="OmpR/PhoB-type_DNA-bd"/>
</dbReference>
<dbReference type="InterPro" id="IPR039420">
    <property type="entry name" value="WalR-like"/>
</dbReference>
<proteinExistence type="predicted"/>
<evidence type="ECO:0000256" key="4">
    <source>
        <dbReference type="ARBA" id="ARBA00023015"/>
    </source>
</evidence>
<reference evidence="12 13" key="1">
    <citation type="submission" date="2010-05" db="EMBL/GenBank/DDBJ databases">
        <authorList>
            <person name="Qin X."/>
            <person name="Bachman B."/>
            <person name="Battles P."/>
            <person name="Bell A."/>
            <person name="Bess C."/>
            <person name="Bickham C."/>
            <person name="Chaboub L."/>
            <person name="Chen D."/>
            <person name="Coyle M."/>
            <person name="Deiros D.R."/>
            <person name="Dinh H."/>
            <person name="Forbes L."/>
            <person name="Fowler G."/>
            <person name="Francisco L."/>
            <person name="Fu Q."/>
            <person name="Gubbala S."/>
            <person name="Hale W."/>
            <person name="Han Y."/>
            <person name="Hemphill L."/>
            <person name="Highlander S.K."/>
            <person name="Hirani K."/>
            <person name="Hogues M."/>
            <person name="Jackson L."/>
            <person name="Jakkamsetti A."/>
            <person name="Javaid M."/>
            <person name="Jiang H."/>
            <person name="Korchina V."/>
            <person name="Kovar C."/>
            <person name="Lara F."/>
            <person name="Lee S."/>
            <person name="Mata R."/>
            <person name="Mathew T."/>
            <person name="Moen C."/>
            <person name="Morales K."/>
            <person name="Munidasa M."/>
            <person name="Nazareth L."/>
            <person name="Ngo R."/>
            <person name="Nguyen L."/>
            <person name="Okwuonu G."/>
            <person name="Ongeri F."/>
            <person name="Patil S."/>
            <person name="Petrosino J."/>
            <person name="Pham C."/>
            <person name="Pham P."/>
            <person name="Pu L.-L."/>
            <person name="Puazo M."/>
            <person name="Raj R."/>
            <person name="Reid J."/>
            <person name="Rouhana J."/>
            <person name="Saada N."/>
            <person name="Shang Y."/>
            <person name="Simmons D."/>
            <person name="Thornton R."/>
            <person name="Warren J."/>
            <person name="Weissenberger G."/>
            <person name="Zhang J."/>
            <person name="Zhang L."/>
            <person name="Zhou C."/>
            <person name="Zhu D."/>
            <person name="Muzny D."/>
            <person name="Worley K."/>
            <person name="Gibbs R."/>
        </authorList>
    </citation>
    <scope>NUCLEOTIDE SEQUENCE [LARGE SCALE GENOMIC DNA]</scope>
    <source>
        <strain evidence="12 13">NAP08</strain>
    </source>
</reference>
<evidence type="ECO:0000256" key="2">
    <source>
        <dbReference type="ARBA" id="ARBA00022553"/>
    </source>
</evidence>
<keyword evidence="3" id="KW-0902">Two-component regulatory system</keyword>
<feature type="domain" description="Response regulatory" evidence="10">
    <location>
        <begin position="11"/>
        <end position="125"/>
    </location>
</feature>
<evidence type="ECO:0000256" key="6">
    <source>
        <dbReference type="ARBA" id="ARBA00023163"/>
    </source>
</evidence>
<evidence type="ECO:0000313" key="13">
    <source>
        <dbReference type="Proteomes" id="UP000003227"/>
    </source>
</evidence>
<dbReference type="SUPFAM" id="SSF52172">
    <property type="entry name" value="CheY-like"/>
    <property type="match status" value="1"/>
</dbReference>
<dbReference type="CDD" id="cd17574">
    <property type="entry name" value="REC_OmpR"/>
    <property type="match status" value="1"/>
</dbReference>
<keyword evidence="6" id="KW-0804">Transcription</keyword>
<dbReference type="Pfam" id="PF00486">
    <property type="entry name" value="Trans_reg_C"/>
    <property type="match status" value="1"/>
</dbReference>
<evidence type="ECO:0000256" key="9">
    <source>
        <dbReference type="PROSITE-ProRule" id="PRU01091"/>
    </source>
</evidence>
<dbReference type="GO" id="GO:0000976">
    <property type="term" value="F:transcription cis-regulatory region binding"/>
    <property type="evidence" value="ECO:0007669"/>
    <property type="project" value="TreeGrafter"/>
</dbReference>
<dbReference type="Proteomes" id="UP000003227">
    <property type="component" value="Unassembled WGS sequence"/>
</dbReference>
<feature type="modified residue" description="4-aspartylphosphate" evidence="8">
    <location>
        <position position="61"/>
    </location>
</feature>
<dbReference type="Gene3D" id="1.10.10.10">
    <property type="entry name" value="Winged helix-like DNA-binding domain superfamily/Winged helix DNA-binding domain"/>
    <property type="match status" value="1"/>
</dbReference>
<dbReference type="HOGENOM" id="CLU_000445_30_4_9"/>
<evidence type="ECO:0000259" key="10">
    <source>
        <dbReference type="PROSITE" id="PS50110"/>
    </source>
</evidence>
<keyword evidence="2 8" id="KW-0597">Phosphoprotein</keyword>
<dbReference type="PROSITE" id="PS50110">
    <property type="entry name" value="RESPONSE_REGULATORY"/>
    <property type="match status" value="1"/>
</dbReference>
<dbReference type="InterPro" id="IPR001789">
    <property type="entry name" value="Sig_transdc_resp-reg_receiver"/>
</dbReference>
<evidence type="ECO:0000259" key="11">
    <source>
        <dbReference type="PROSITE" id="PS51755"/>
    </source>
</evidence>
<dbReference type="SMART" id="SM00862">
    <property type="entry name" value="Trans_reg_C"/>
    <property type="match status" value="1"/>
</dbReference>
<dbReference type="Gene3D" id="6.10.250.690">
    <property type="match status" value="1"/>
</dbReference>
<gene>
    <name evidence="12" type="ORF">HMPREF0220_0484</name>
</gene>
<accession>D5Q0Q2</accession>
<sequence>MMIVESIKDKKILVVDDHKELLKMIDEILRKEGFSRIFLASSCEEAVRVFRNIKPDCAILDVVLPDGDGFSIMRKIRETSKMPVIFLSARGEDEDRLIGLGLGADDYIVKPFLPKELTLRLVSILNRVYVPIEEEELPVFKLGDSVVVNLNSACVEKDGQEISLTAKEHSLLLKLYENKGRIVTSDSLCQAIWGDDMYGYENTLMVHIRRVREKIERTPSTPKYLLTVRGLGYKLMIN</sequence>
<evidence type="ECO:0000256" key="1">
    <source>
        <dbReference type="ARBA" id="ARBA00018672"/>
    </source>
</evidence>
<dbReference type="EMBL" id="ADNX01000012">
    <property type="protein sequence ID" value="EFH08513.1"/>
    <property type="molecule type" value="Genomic_DNA"/>
</dbReference>
<dbReference type="SUPFAM" id="SSF46894">
    <property type="entry name" value="C-terminal effector domain of the bipartite response regulators"/>
    <property type="match status" value="1"/>
</dbReference>
<dbReference type="FunFam" id="1.10.10.10:FF:000018">
    <property type="entry name" value="DNA-binding response regulator ResD"/>
    <property type="match status" value="1"/>
</dbReference>
<evidence type="ECO:0000256" key="5">
    <source>
        <dbReference type="ARBA" id="ARBA00023125"/>
    </source>
</evidence>
<dbReference type="InterPro" id="IPR016032">
    <property type="entry name" value="Sig_transdc_resp-reg_C-effctor"/>
</dbReference>
<evidence type="ECO:0000256" key="7">
    <source>
        <dbReference type="ARBA" id="ARBA00024867"/>
    </source>
</evidence>
<keyword evidence="4" id="KW-0805">Transcription regulation</keyword>
<evidence type="ECO:0000256" key="3">
    <source>
        <dbReference type="ARBA" id="ARBA00023012"/>
    </source>
</evidence>